<proteinExistence type="predicted"/>
<dbReference type="OrthoDB" id="583390at2"/>
<name>A0A238XZN6_9RHOB</name>
<dbReference type="AlphaFoldDB" id="A0A238XZN6"/>
<keyword evidence="1" id="KW-0732">Signal</keyword>
<gene>
    <name evidence="3" type="ORF">SAMN06265370_11396</name>
</gene>
<sequence>MIRKTLIALVFTVPAAAFAASHDGKVSAEVQDQILTMLAGMQCQMDADNIETDDTGYELDDVFCADGQYDIDLDANLKVTNKRKE</sequence>
<reference evidence="3 4" key="1">
    <citation type="submission" date="2017-06" db="EMBL/GenBank/DDBJ databases">
        <authorList>
            <person name="Kim H.J."/>
            <person name="Triplett B.A."/>
        </authorList>
    </citation>
    <scope>NUCLEOTIDE SEQUENCE [LARGE SCALE GENOMIC DNA]</scope>
    <source>
        <strain evidence="3 4">DSM 29052</strain>
    </source>
</reference>
<evidence type="ECO:0000259" key="2">
    <source>
        <dbReference type="Pfam" id="PF13670"/>
    </source>
</evidence>
<feature type="domain" description="PepSY" evidence="2">
    <location>
        <begin position="5"/>
        <end position="74"/>
    </location>
</feature>
<evidence type="ECO:0000256" key="1">
    <source>
        <dbReference type="SAM" id="SignalP"/>
    </source>
</evidence>
<dbReference type="InterPro" id="IPR025711">
    <property type="entry name" value="PepSY"/>
</dbReference>
<evidence type="ECO:0000313" key="4">
    <source>
        <dbReference type="Proteomes" id="UP000198417"/>
    </source>
</evidence>
<feature type="chain" id="PRO_5012172803" evidence="1">
    <location>
        <begin position="20"/>
        <end position="85"/>
    </location>
</feature>
<keyword evidence="4" id="KW-1185">Reference proteome</keyword>
<dbReference type="EMBL" id="FZNN01000013">
    <property type="protein sequence ID" value="SNR63509.1"/>
    <property type="molecule type" value="Genomic_DNA"/>
</dbReference>
<feature type="signal peptide" evidence="1">
    <location>
        <begin position="1"/>
        <end position="19"/>
    </location>
</feature>
<protein>
    <submittedName>
        <fullName evidence="3">Peptidase propeptide and YPEB domain-containing protein</fullName>
    </submittedName>
</protein>
<organism evidence="3 4">
    <name type="scientific">Puniceibacterium sediminis</name>
    <dbReference type="NCBI Taxonomy" id="1608407"/>
    <lineage>
        <taxon>Bacteria</taxon>
        <taxon>Pseudomonadati</taxon>
        <taxon>Pseudomonadota</taxon>
        <taxon>Alphaproteobacteria</taxon>
        <taxon>Rhodobacterales</taxon>
        <taxon>Paracoccaceae</taxon>
        <taxon>Puniceibacterium</taxon>
    </lineage>
</organism>
<accession>A0A238XZN6</accession>
<evidence type="ECO:0000313" key="3">
    <source>
        <dbReference type="EMBL" id="SNR63509.1"/>
    </source>
</evidence>
<dbReference type="Pfam" id="PF13670">
    <property type="entry name" value="PepSY_2"/>
    <property type="match status" value="1"/>
</dbReference>
<dbReference type="Proteomes" id="UP000198417">
    <property type="component" value="Unassembled WGS sequence"/>
</dbReference>
<dbReference type="RefSeq" id="WP_089271672.1">
    <property type="nucleotide sequence ID" value="NZ_FZNN01000013.1"/>
</dbReference>